<feature type="binding site" evidence="14">
    <location>
        <position position="85"/>
    </location>
    <ligand>
        <name>FMN</name>
        <dbReference type="ChEBI" id="CHEBI:58210"/>
    </ligand>
</feature>
<dbReference type="NCBIfam" id="TIGR00737">
    <property type="entry name" value="nifR3_yhdG"/>
    <property type="match status" value="1"/>
</dbReference>
<comment type="cofactor">
    <cofactor evidence="1 12 14">
        <name>FMN</name>
        <dbReference type="ChEBI" id="CHEBI:58210"/>
    </cofactor>
</comment>
<comment type="function">
    <text evidence="2 12">Catalyzes the synthesis of 5,6-dihydrouridine (D), a modified base found in the D-loop of most tRNAs, via the reduction of the C5-C6 double bond in target uridines.</text>
</comment>
<dbReference type="SUPFAM" id="SSF51395">
    <property type="entry name" value="FMN-linked oxidoreductases"/>
    <property type="match status" value="1"/>
</dbReference>
<comment type="catalytic activity">
    <reaction evidence="10">
        <text>a 5,6-dihydrouridine in tRNA + NADP(+) = a uridine in tRNA + NADPH + H(+)</text>
        <dbReference type="Rhea" id="RHEA:23624"/>
        <dbReference type="Rhea" id="RHEA-COMP:13339"/>
        <dbReference type="Rhea" id="RHEA-COMP:13887"/>
        <dbReference type="ChEBI" id="CHEBI:15378"/>
        <dbReference type="ChEBI" id="CHEBI:57783"/>
        <dbReference type="ChEBI" id="CHEBI:58349"/>
        <dbReference type="ChEBI" id="CHEBI:65315"/>
        <dbReference type="ChEBI" id="CHEBI:74443"/>
    </reaction>
</comment>
<dbReference type="InterPro" id="IPR001269">
    <property type="entry name" value="DUS_fam"/>
</dbReference>
<evidence type="ECO:0000256" key="12">
    <source>
        <dbReference type="PIRNR" id="PIRNR006621"/>
    </source>
</evidence>
<dbReference type="HOGENOM" id="CLU_013299_0_3_9"/>
<evidence type="ECO:0000256" key="9">
    <source>
        <dbReference type="ARBA" id="ARBA00023002"/>
    </source>
</evidence>
<keyword evidence="7" id="KW-0521">NADP</keyword>
<dbReference type="eggNOG" id="COG0042">
    <property type="taxonomic scope" value="Bacteria"/>
</dbReference>
<keyword evidence="3" id="KW-0820">tRNA-binding</keyword>
<protein>
    <recommendedName>
        <fullName evidence="12">tRNA-dihydrouridine synthase</fullName>
        <ecNumber evidence="12">1.3.1.-</ecNumber>
    </recommendedName>
</protein>
<dbReference type="PANTHER" id="PTHR45846:SF1">
    <property type="entry name" value="TRNA-DIHYDROURIDINE(47) SYNTHASE [NAD(P)(+)]-LIKE"/>
    <property type="match status" value="1"/>
</dbReference>
<dbReference type="EC" id="1.3.1.-" evidence="12"/>
<dbReference type="InterPro" id="IPR004652">
    <property type="entry name" value="DusB-like"/>
</dbReference>
<feature type="binding site" evidence="14">
    <location>
        <begin position="241"/>
        <end position="242"/>
    </location>
    <ligand>
        <name>FMN</name>
        <dbReference type="ChEBI" id="CHEBI:58210"/>
    </ligand>
</feature>
<evidence type="ECO:0000313" key="16">
    <source>
        <dbReference type="EMBL" id="ESK64697.1"/>
    </source>
</evidence>
<evidence type="ECO:0000256" key="4">
    <source>
        <dbReference type="ARBA" id="ARBA00022630"/>
    </source>
</evidence>
<evidence type="ECO:0000256" key="7">
    <source>
        <dbReference type="ARBA" id="ARBA00022857"/>
    </source>
</evidence>
<dbReference type="InterPro" id="IPR018517">
    <property type="entry name" value="tRNA_hU_synthase_CS"/>
</dbReference>
<evidence type="ECO:0000256" key="5">
    <source>
        <dbReference type="ARBA" id="ARBA00022643"/>
    </source>
</evidence>
<evidence type="ECO:0000313" key="17">
    <source>
        <dbReference type="Proteomes" id="UP000019050"/>
    </source>
</evidence>
<accession>W1Q160</accession>
<feature type="domain" description="DUS-like FMN-binding" evidence="15">
    <location>
        <begin position="29"/>
        <end position="336"/>
    </location>
</feature>
<dbReference type="PANTHER" id="PTHR45846">
    <property type="entry name" value="TRNA-DIHYDROURIDINE(47) SYNTHASE [NAD(P)(+)]-LIKE"/>
    <property type="match status" value="1"/>
</dbReference>
<dbReference type="Gene3D" id="1.10.1200.80">
    <property type="entry name" value="Putative flavin oxidoreducatase, domain 2"/>
    <property type="match status" value="1"/>
</dbReference>
<comment type="caution">
    <text evidence="16">The sequence shown here is derived from an EMBL/GenBank/DDBJ whole genome shotgun (WGS) entry which is preliminary data.</text>
</comment>
<keyword evidence="5 12" id="KW-0288">FMN</keyword>
<evidence type="ECO:0000259" key="15">
    <source>
        <dbReference type="Pfam" id="PF01207"/>
    </source>
</evidence>
<evidence type="ECO:0000256" key="2">
    <source>
        <dbReference type="ARBA" id="ARBA00002790"/>
    </source>
</evidence>
<feature type="binding site" evidence="14">
    <location>
        <position position="185"/>
    </location>
    <ligand>
        <name>FMN</name>
        <dbReference type="ChEBI" id="CHEBI:58210"/>
    </ligand>
</feature>
<name>W1Q160_ABIDE</name>
<gene>
    <name evidence="16" type="ORF">GCWU000182_001881</name>
</gene>
<dbReference type="GO" id="GO:0000049">
    <property type="term" value="F:tRNA binding"/>
    <property type="evidence" value="ECO:0007669"/>
    <property type="project" value="UniProtKB-KW"/>
</dbReference>
<evidence type="ECO:0000256" key="14">
    <source>
        <dbReference type="PIRSR" id="PIRSR006621-2"/>
    </source>
</evidence>
<dbReference type="GO" id="GO:0017150">
    <property type="term" value="F:tRNA dihydrouridine synthase activity"/>
    <property type="evidence" value="ECO:0007669"/>
    <property type="project" value="InterPro"/>
</dbReference>
<comment type="catalytic activity">
    <reaction evidence="11">
        <text>a 5,6-dihydrouridine in tRNA + NAD(+) = a uridine in tRNA + NADH + H(+)</text>
        <dbReference type="Rhea" id="RHEA:54452"/>
        <dbReference type="Rhea" id="RHEA-COMP:13339"/>
        <dbReference type="Rhea" id="RHEA-COMP:13887"/>
        <dbReference type="ChEBI" id="CHEBI:15378"/>
        <dbReference type="ChEBI" id="CHEBI:57540"/>
        <dbReference type="ChEBI" id="CHEBI:57945"/>
        <dbReference type="ChEBI" id="CHEBI:65315"/>
        <dbReference type="ChEBI" id="CHEBI:74443"/>
    </reaction>
</comment>
<evidence type="ECO:0000256" key="10">
    <source>
        <dbReference type="ARBA" id="ARBA00048205"/>
    </source>
</evidence>
<evidence type="ECO:0000256" key="6">
    <source>
        <dbReference type="ARBA" id="ARBA00022694"/>
    </source>
</evidence>
<dbReference type="InterPro" id="IPR035587">
    <property type="entry name" value="DUS-like_FMN-bd"/>
</dbReference>
<reference evidence="16" key="1">
    <citation type="submission" date="2013-06" db="EMBL/GenBank/DDBJ databases">
        <authorList>
            <person name="Weinstock G."/>
            <person name="Sodergren E."/>
            <person name="Clifton S."/>
            <person name="Fulton L."/>
            <person name="Fulton B."/>
            <person name="Courtney L."/>
            <person name="Fronick C."/>
            <person name="Harrison M."/>
            <person name="Strong C."/>
            <person name="Farmer C."/>
            <person name="Delahaunty K."/>
            <person name="Markovic C."/>
            <person name="Hall O."/>
            <person name="Minx P."/>
            <person name="Tomlinson C."/>
            <person name="Mitreva M."/>
            <person name="Nelson J."/>
            <person name="Hou S."/>
            <person name="Wollam A."/>
            <person name="Pepin K.H."/>
            <person name="Johnson M."/>
            <person name="Bhonagiri V."/>
            <person name="Nash W.E."/>
            <person name="Warren W."/>
            <person name="Chinwalla A."/>
            <person name="Mardis E.R."/>
            <person name="Wilson R.K."/>
        </authorList>
    </citation>
    <scope>NUCLEOTIDE SEQUENCE [LARGE SCALE GENOMIC DNA]</scope>
    <source>
        <strain evidence="16">ATCC 49176</strain>
    </source>
</reference>
<dbReference type="GO" id="GO:0050660">
    <property type="term" value="F:flavin adenine dinucleotide binding"/>
    <property type="evidence" value="ECO:0007669"/>
    <property type="project" value="InterPro"/>
</dbReference>
<dbReference type="Gene3D" id="3.20.20.70">
    <property type="entry name" value="Aldolase class I"/>
    <property type="match status" value="1"/>
</dbReference>
<evidence type="ECO:0000256" key="8">
    <source>
        <dbReference type="ARBA" id="ARBA00022884"/>
    </source>
</evidence>
<feature type="binding site" evidence="14">
    <location>
        <position position="155"/>
    </location>
    <ligand>
        <name>FMN</name>
        <dbReference type="ChEBI" id="CHEBI:58210"/>
    </ligand>
</feature>
<evidence type="ECO:0000256" key="1">
    <source>
        <dbReference type="ARBA" id="ARBA00001917"/>
    </source>
</evidence>
<keyword evidence="4 12" id="KW-0285">Flavoprotein</keyword>
<dbReference type="Pfam" id="PF01207">
    <property type="entry name" value="Dus"/>
    <property type="match status" value="1"/>
</dbReference>
<dbReference type="PIRSF" id="PIRSF006621">
    <property type="entry name" value="Dus"/>
    <property type="match status" value="1"/>
</dbReference>
<keyword evidence="6 12" id="KW-0819">tRNA processing</keyword>
<dbReference type="Proteomes" id="UP000019050">
    <property type="component" value="Unassembled WGS sequence"/>
</dbReference>
<evidence type="ECO:0000256" key="3">
    <source>
        <dbReference type="ARBA" id="ARBA00022555"/>
    </source>
</evidence>
<sequence>MKLQGKKQTQRRYSLFKIREIEIPNPVVVAPMAGVSNAAFRTIVKQFGAGLVVCEMISDKGIQFRNDKTLSMLHIEPNEYPLSIQIMGGNKETLVEAAKYVAENTECAIIDINMGCPVNKVIKAEAGARWLLDPNKVYEMVAAVVDAVQKPVTVKMRTGWDDEHLYAIENALAAERAGASMVAMHGRTRVQMYEGKANWDILAQVKKELKTIPFVGNGDVRTPEELKYLLDTTGVDGVMVGRAALGNPWVIQQMVHYVETGELLPAMTARQKIDTAIDHLERLVDLKGDRTATREFRTQAHYYLKGIPRSSKVKVAVNETEDPTVVKQLLRDFVDQVEEREAKELARKASQETVVEA</sequence>
<dbReference type="STRING" id="592010.GCWU000182_001881"/>
<keyword evidence="17" id="KW-1185">Reference proteome</keyword>
<organism evidence="16 17">
    <name type="scientific">Abiotrophia defectiva ATCC 49176</name>
    <dbReference type="NCBI Taxonomy" id="592010"/>
    <lineage>
        <taxon>Bacteria</taxon>
        <taxon>Bacillati</taxon>
        <taxon>Bacillota</taxon>
        <taxon>Bacilli</taxon>
        <taxon>Lactobacillales</taxon>
        <taxon>Aerococcaceae</taxon>
        <taxon>Abiotrophia</taxon>
    </lineage>
</organism>
<dbReference type="EMBL" id="ACIN03000017">
    <property type="protein sequence ID" value="ESK64697.1"/>
    <property type="molecule type" value="Genomic_DNA"/>
</dbReference>
<feature type="binding site" evidence="14">
    <location>
        <begin position="31"/>
        <end position="33"/>
    </location>
    <ligand>
        <name>FMN</name>
        <dbReference type="ChEBI" id="CHEBI:58210"/>
    </ligand>
</feature>
<comment type="similarity">
    <text evidence="12">Belongs to the dus family.</text>
</comment>
<dbReference type="PROSITE" id="PS01136">
    <property type="entry name" value="UPF0034"/>
    <property type="match status" value="1"/>
</dbReference>
<dbReference type="CDD" id="cd02801">
    <property type="entry name" value="DUS_like_FMN"/>
    <property type="match status" value="1"/>
</dbReference>
<feature type="active site" description="Proton donor" evidence="13">
    <location>
        <position position="116"/>
    </location>
</feature>
<evidence type="ECO:0000256" key="13">
    <source>
        <dbReference type="PIRSR" id="PIRSR006621-1"/>
    </source>
</evidence>
<evidence type="ECO:0000256" key="11">
    <source>
        <dbReference type="ARBA" id="ARBA00048802"/>
    </source>
</evidence>
<keyword evidence="14" id="KW-0547">Nucleotide-binding</keyword>
<keyword evidence="8" id="KW-0694">RNA-binding</keyword>
<dbReference type="InterPro" id="IPR024036">
    <property type="entry name" value="tRNA-dHydroUridine_Synthase_C"/>
</dbReference>
<proteinExistence type="inferred from homology"/>
<dbReference type="InterPro" id="IPR013785">
    <property type="entry name" value="Aldolase_TIM"/>
</dbReference>
<keyword evidence="9 12" id="KW-0560">Oxidoreductase</keyword>
<dbReference type="AlphaFoldDB" id="W1Q160"/>